<evidence type="ECO:0000256" key="10">
    <source>
        <dbReference type="SAM" id="Coils"/>
    </source>
</evidence>
<dbReference type="FunFam" id="3.40.850.10:FF:000026">
    <property type="entry name" value="Centromere-associated protein E"/>
    <property type="match status" value="1"/>
</dbReference>
<dbReference type="PRINTS" id="PR00380">
    <property type="entry name" value="KINESINHEAVY"/>
</dbReference>
<dbReference type="PANTHER" id="PTHR47968">
    <property type="entry name" value="CENTROMERE PROTEIN E"/>
    <property type="match status" value="1"/>
</dbReference>
<dbReference type="InterPro" id="IPR001752">
    <property type="entry name" value="Kinesin_motor_dom"/>
</dbReference>
<keyword evidence="5 9" id="KW-0505">Motor protein</keyword>
<dbReference type="GO" id="GO:0043515">
    <property type="term" value="F:kinetochore binding"/>
    <property type="evidence" value="ECO:0007669"/>
    <property type="project" value="UniProtKB-ARBA"/>
</dbReference>
<dbReference type="SMART" id="SM00129">
    <property type="entry name" value="KISc"/>
    <property type="match status" value="1"/>
</dbReference>
<dbReference type="GO" id="GO:0003777">
    <property type="term" value="F:microtubule motor activity"/>
    <property type="evidence" value="ECO:0007669"/>
    <property type="project" value="InterPro"/>
</dbReference>
<dbReference type="RefSeq" id="XP_040925464.1">
    <property type="nucleotide sequence ID" value="XM_041069530.2"/>
</dbReference>
<dbReference type="GO" id="GO:0007051">
    <property type="term" value="P:spindle organization"/>
    <property type="evidence" value="ECO:0007669"/>
    <property type="project" value="UniProtKB-ARBA"/>
</dbReference>
<dbReference type="Gene3D" id="1.20.5.1000">
    <property type="entry name" value="arf6 gtpase in complex with a specific effector, jip4"/>
    <property type="match status" value="2"/>
</dbReference>
<keyword evidence="6" id="KW-0206">Cytoskeleton</keyword>
<dbReference type="PROSITE" id="PS50067">
    <property type="entry name" value="KINESIN_MOTOR_2"/>
    <property type="match status" value="1"/>
</dbReference>
<dbReference type="GO" id="GO:0005524">
    <property type="term" value="F:ATP binding"/>
    <property type="evidence" value="ECO:0007669"/>
    <property type="project" value="UniProtKB-UniRule"/>
</dbReference>
<feature type="coiled-coil region" evidence="10">
    <location>
        <begin position="1386"/>
        <end position="1462"/>
    </location>
</feature>
<feature type="coiled-coil region" evidence="10">
    <location>
        <begin position="2225"/>
        <end position="2252"/>
    </location>
</feature>
<feature type="coiled-coil region" evidence="10">
    <location>
        <begin position="1529"/>
        <end position="1823"/>
    </location>
</feature>
<dbReference type="GO" id="GO:0008017">
    <property type="term" value="F:microtubule binding"/>
    <property type="evidence" value="ECO:0007669"/>
    <property type="project" value="InterPro"/>
</dbReference>
<name>A0A8M1HAJ4_BETSP</name>
<dbReference type="PROSITE" id="PS00411">
    <property type="entry name" value="KINESIN_MOTOR_1"/>
    <property type="match status" value="1"/>
</dbReference>
<evidence type="ECO:0000259" key="12">
    <source>
        <dbReference type="PROSITE" id="PS50067"/>
    </source>
</evidence>
<feature type="coiled-coil region" evidence="10">
    <location>
        <begin position="875"/>
        <end position="1052"/>
    </location>
</feature>
<dbReference type="PANTHER" id="PTHR47968:SF75">
    <property type="entry name" value="CENTROMERE-ASSOCIATED PROTEIN E"/>
    <property type="match status" value="1"/>
</dbReference>
<feature type="coiled-coil region" evidence="10">
    <location>
        <begin position="504"/>
        <end position="636"/>
    </location>
</feature>
<dbReference type="SUPFAM" id="SSF57997">
    <property type="entry name" value="Tropomyosin"/>
    <property type="match status" value="1"/>
</dbReference>
<feature type="coiled-coil region" evidence="10">
    <location>
        <begin position="684"/>
        <end position="838"/>
    </location>
</feature>
<dbReference type="Gene3D" id="1.20.5.400">
    <property type="match status" value="2"/>
</dbReference>
<reference evidence="14" key="1">
    <citation type="submission" date="2025-08" db="UniProtKB">
        <authorList>
            <consortium name="RefSeq"/>
        </authorList>
    </citation>
    <scope>IDENTIFICATION</scope>
</reference>
<dbReference type="InterPro" id="IPR027417">
    <property type="entry name" value="P-loop_NTPase"/>
</dbReference>
<feature type="domain" description="Kinesin motor" evidence="12">
    <location>
        <begin position="6"/>
        <end position="338"/>
    </location>
</feature>
<feature type="coiled-coil region" evidence="10">
    <location>
        <begin position="1135"/>
        <end position="1197"/>
    </location>
</feature>
<feature type="compositionally biased region" description="Polar residues" evidence="11">
    <location>
        <begin position="2435"/>
        <end position="2454"/>
    </location>
</feature>
<organism evidence="13 14">
    <name type="scientific">Betta splendens</name>
    <name type="common">Siamese fighting fish</name>
    <dbReference type="NCBI Taxonomy" id="158456"/>
    <lineage>
        <taxon>Eukaryota</taxon>
        <taxon>Metazoa</taxon>
        <taxon>Chordata</taxon>
        <taxon>Craniata</taxon>
        <taxon>Vertebrata</taxon>
        <taxon>Euteleostomi</taxon>
        <taxon>Actinopterygii</taxon>
        <taxon>Neopterygii</taxon>
        <taxon>Teleostei</taxon>
        <taxon>Neoteleostei</taxon>
        <taxon>Acanthomorphata</taxon>
        <taxon>Anabantaria</taxon>
        <taxon>Anabantiformes</taxon>
        <taxon>Anabantoidei</taxon>
        <taxon>Osphronemidae</taxon>
        <taxon>Betta</taxon>
    </lineage>
</organism>
<evidence type="ECO:0000256" key="9">
    <source>
        <dbReference type="PROSITE-ProRule" id="PRU00283"/>
    </source>
</evidence>
<dbReference type="GO" id="GO:0005874">
    <property type="term" value="C:microtubule"/>
    <property type="evidence" value="ECO:0007669"/>
    <property type="project" value="TreeGrafter"/>
</dbReference>
<dbReference type="Pfam" id="PF00225">
    <property type="entry name" value="Kinesin"/>
    <property type="match status" value="1"/>
</dbReference>
<dbReference type="GO" id="GO:0000278">
    <property type="term" value="P:mitotic cell cycle"/>
    <property type="evidence" value="ECO:0007669"/>
    <property type="project" value="TreeGrafter"/>
</dbReference>
<gene>
    <name evidence="14" type="primary">cenpe</name>
</gene>
<dbReference type="GO" id="GO:0000779">
    <property type="term" value="C:condensed chromosome, centromeric region"/>
    <property type="evidence" value="ECO:0007669"/>
    <property type="project" value="UniProtKB-ARBA"/>
</dbReference>
<feature type="coiled-coil region" evidence="10">
    <location>
        <begin position="354"/>
        <end position="405"/>
    </location>
</feature>
<proteinExistence type="inferred from homology"/>
<dbReference type="InterPro" id="IPR036961">
    <property type="entry name" value="Kinesin_motor_dom_sf"/>
</dbReference>
<evidence type="ECO:0000313" key="13">
    <source>
        <dbReference type="Proteomes" id="UP000515150"/>
    </source>
</evidence>
<keyword evidence="3 9" id="KW-0067">ATP-binding</keyword>
<dbReference type="CTD" id="1062"/>
<feature type="region of interest" description="Disordered" evidence="11">
    <location>
        <begin position="1098"/>
        <end position="1133"/>
    </location>
</feature>
<feature type="coiled-coil region" evidence="10">
    <location>
        <begin position="1249"/>
        <end position="1349"/>
    </location>
</feature>
<dbReference type="SUPFAM" id="SSF52540">
    <property type="entry name" value="P-loop containing nucleoside triphosphate hydrolases"/>
    <property type="match status" value="1"/>
</dbReference>
<dbReference type="GO" id="GO:0030071">
    <property type="term" value="P:regulation of mitotic metaphase/anaphase transition"/>
    <property type="evidence" value="ECO:0007669"/>
    <property type="project" value="UniProtKB-ARBA"/>
</dbReference>
<evidence type="ECO:0000256" key="3">
    <source>
        <dbReference type="ARBA" id="ARBA00022840"/>
    </source>
</evidence>
<evidence type="ECO:0000256" key="5">
    <source>
        <dbReference type="ARBA" id="ARBA00023175"/>
    </source>
</evidence>
<dbReference type="InterPro" id="IPR019821">
    <property type="entry name" value="Kinesin_motor_CS"/>
</dbReference>
<accession>A0A8M1HAJ4</accession>
<dbReference type="GO" id="GO:0000280">
    <property type="term" value="P:nuclear division"/>
    <property type="evidence" value="ECO:0007669"/>
    <property type="project" value="UniProtKB-ARBA"/>
</dbReference>
<protein>
    <recommendedName>
        <fullName evidence="7">Centromere-associated protein E</fullName>
    </recommendedName>
    <alternativeName>
        <fullName evidence="8">Centromere protein E</fullName>
    </alternativeName>
</protein>
<evidence type="ECO:0000256" key="6">
    <source>
        <dbReference type="ARBA" id="ARBA00023212"/>
    </source>
</evidence>
<keyword evidence="2 9" id="KW-0547">Nucleotide-binding</keyword>
<sequence>MTEESAVKVCVRVRPLVAREESSSENVEPIHLFWKCDDKSIHQMDDGTSTKSFVFDRVFTAEETTKQLYQDIAKPLVVSTVQGYNGTIFAYGQTSSGKTFTMMGRDHTPGVIPLAVEDVFQTIKNCPKKEFLLRVSYMEIYNETVSDLLVDSWKRKPLEVREALNKTIYVADLTEELVTSPAQALSWIRKGEKNRHYGKTKMNQRSSRSHTIFRMILESRERSDLASGENADGAIIVSHLNLVDLAGSERASQTGAEGTRFKEGCNINRSLFTLGQVIKKLTDESQKGFTNYRDSKLTRILQNSLGGNAKTVIICTITPVTLEETLSTLQFASTAKKMKNDPHVTEVSDDGALLRRYRNEIADLKRRLQEVSSVTHTTATEREVLSQLIQEKDQLQREQQDRIRNLTKLLVTSSNLDLVRKMPKRRVTWGGKMLKLTQASVCDGDVFGSFSQKRKDDRSCLSELGEEDEFDSQWEIPSDNLEMSRVTVHSFEESAQDFVSPDQMHELSNTVSSLNIQLEEEGRQKEDALAKVQKLDSVVLDLELQLEVKSREKEEASAKVDLLDTRVSELEGQLQTEAQQKQEAVEKILETGQKLADLELQLHSEAQQKLEAMEKVDLLMSRVADLERQLEEQSQAFNSQPDKEMRREFVETIQLCEALASEKEMVAAERDYLKQELGMFIEQTETLEKDKAALSQELKEKRDIDEFENLEHEFRREHENELQGEISRLKTALELCELQCQELQNKMAALSEDLRSKTELTEQLQSLNGKDLVQEVAKLRRSLDDAEGVSRDAKKDWAVLRSESIALEEMNATLTANYKKMEAQVNSLQFQLETERLRYKTMQSDLQKELNVAFEENTKLTMLLDGKVPKNLMEGVELERKVANLNKELAAAHKMEEALKAQLEELAAFQTPPETVDNLKKQVRELTEELESVQNERGDLLTEILNVQADLKASAQREQQLSQQCADGTQQLDSLRSELMNATKKTASKLEEHEQHRVALEDKLKETEQLVKDLEEKLGDSEMSRTTEEEISKELQEQVNQLTHELQCVRAEKDALLFDKDAGLQALAEMEQLLLVVTAERDRLSVEMAAETHRQKNLYEQKESEMLKSSQEPQCVREEADALPGSGAQGSTEEVEKLLSALASVSAERDQLKMDMQENVDMMIENQEELRTVLERNHELKGQIKQLEAAQASNQDKSVRQLGAQLEELQTHVRDKFKTLTEELGCVRAERDSLLSQRTNGSCSCSEEVDKLLCRVSSLNEEKDQLHEILEGLRQEKNQLKAELEDRMEMVVQAQCGFNQTEILTSHLQAHDEKMTQLQQEVTEAQCLIKSLKEQLREQKQNNLDLVRLCEQKECNSQQQTRSLAEELESTRAERNTLVFEKEANSRSSTEEMDKLQCRVKCLSEETDQLQETLEGVRQEKNQLRQELEDRMKTLTELNTSLQTLSGEKDQLERELQHSVNMTSTAQELLSSVEEELCRQKQINSDLLKQSQETECTLGQQIQTLCQKLESTAVQRDSLPSAQSSTEDMERMQCMVASLSEEKDQLHSTMEKLRQEKGQIKAELENRMETLQSQIRTLNVKLESVEAERDGLLSERRASTQTITEEMESLSEERDQLQSTLEGLTQERDQLQNTLEGLTQERDQLQNTLEGLTQERDQLQSTLEGLTQERDQLQSTLEGLTQERDQLQTTLEGLTQERDQLQRTLEGLTQERDQLQTTLEGLSQERDQLQTTLEGLSQERDQLQTTLEGLSQERDQLQNTLEGLSQERDQLQNTLEGLSQDRDQLQTSLERLTQERDQLRAEVSAIQQKLHEQEQLLAQQKTEKADTDLRQEMGSEAIMSSLGEQLRSTLSSRLQESTEQLEESFGKFRDFIDICSKHNNASLNKALQVQGLPRPAQVIGYAKPTQRTYCAIQQALQSRQMQLRDIIEFLHLRARIYRNEFEYLVKTDVAIFEEKRLQALLLCRVQEPSYSVKDEDTYKVFDQRLTELLDKRPFYLQKMASILEKFSVNMTTFSSELSAEVQDRNRFSEQLLGVDSPSKMEELLSRELDHKSAVAHSRQMTLQAIMDEHNQMIKELRALDAQADLQLMEERSKNVTLLKALEGAPLKKEVSLLKDNQQLVLQLQQTEEKVKVLYAQNKSLEKAQVEASTRVSNHKQATQLLQTELQDSRAQVEEKENMIQTLKSKLRESEKNASPSSVELKKLSDKIFKLEVELSSASDLHQQEIQRMKMMLNQKEDSLRDLKEALRREQQEGEGSFLTGKDLHARLTNSRGLVVTSSVLLDKNKLEDEVKLLRLKVTELESLVSSQKAEMNKWKNRAVKLKVRNIKDAPSSPCTPTKRGLQMNTDSISLLSPPQKVLVTPKKLLDSPRKMLDSPRKMLDSPRKMLDSPRKMLDSPRKMLDSPRKMLDSPRKMLDSPVVSAFDFPESRFFGGDQPSKQVSKNYPKQFFDNSSLGTIPDAAAGSDGNAQWWPLSPKQEEMCKAQ</sequence>
<feature type="coiled-coil region" evidence="10">
    <location>
        <begin position="2116"/>
        <end position="2192"/>
    </location>
</feature>
<dbReference type="CDD" id="cd01374">
    <property type="entry name" value="KISc_CENP_E"/>
    <property type="match status" value="1"/>
</dbReference>
<feature type="coiled-coil region" evidence="10">
    <location>
        <begin position="2283"/>
        <end position="2317"/>
    </location>
</feature>
<keyword evidence="13" id="KW-1185">Reference proteome</keyword>
<evidence type="ECO:0000256" key="2">
    <source>
        <dbReference type="ARBA" id="ARBA00022741"/>
    </source>
</evidence>
<keyword evidence="6" id="KW-0963">Cytoplasm</keyword>
<dbReference type="GO" id="GO:0008608">
    <property type="term" value="P:attachment of spindle microtubules to kinetochore"/>
    <property type="evidence" value="ECO:0007669"/>
    <property type="project" value="UniProtKB-ARBA"/>
</dbReference>
<dbReference type="InterPro" id="IPR027640">
    <property type="entry name" value="Kinesin-like_fam"/>
</dbReference>
<dbReference type="GO" id="GO:0007018">
    <property type="term" value="P:microtubule-based movement"/>
    <property type="evidence" value="ECO:0007669"/>
    <property type="project" value="InterPro"/>
</dbReference>
<feature type="binding site" evidence="9">
    <location>
        <begin position="92"/>
        <end position="99"/>
    </location>
    <ligand>
        <name>ATP</name>
        <dbReference type="ChEBI" id="CHEBI:30616"/>
    </ligand>
</feature>
<evidence type="ECO:0000256" key="1">
    <source>
        <dbReference type="ARBA" id="ARBA00004245"/>
    </source>
</evidence>
<dbReference type="GO" id="GO:0140694">
    <property type="term" value="P:membraneless organelle assembly"/>
    <property type="evidence" value="ECO:0007669"/>
    <property type="project" value="UniProtKB-ARBA"/>
</dbReference>
<comment type="similarity">
    <text evidence="9">Belongs to the TRAFAC class myosin-kinesin ATPase superfamily. Kinesin family.</text>
</comment>
<feature type="region of interest" description="Disordered" evidence="11">
    <location>
        <begin position="2429"/>
        <end position="2483"/>
    </location>
</feature>
<dbReference type="OrthoDB" id="21525at2759"/>
<evidence type="ECO:0000313" key="14">
    <source>
        <dbReference type="RefSeq" id="XP_040925464.1"/>
    </source>
</evidence>
<dbReference type="GeneID" id="114849553"/>
<keyword evidence="4 10" id="KW-0175">Coiled coil</keyword>
<dbReference type="Gene3D" id="3.40.850.10">
    <property type="entry name" value="Kinesin motor domain"/>
    <property type="match status" value="1"/>
</dbReference>
<evidence type="ECO:0000256" key="8">
    <source>
        <dbReference type="ARBA" id="ARBA00081766"/>
    </source>
</evidence>
<dbReference type="Proteomes" id="UP000515150">
    <property type="component" value="Chromosome 24"/>
</dbReference>
<feature type="region of interest" description="Disordered" evidence="11">
    <location>
        <begin position="2368"/>
        <end position="2410"/>
    </location>
</feature>
<evidence type="ECO:0000256" key="11">
    <source>
        <dbReference type="SAM" id="MobiDB-lite"/>
    </source>
</evidence>
<evidence type="ECO:0000256" key="7">
    <source>
        <dbReference type="ARBA" id="ARBA00070169"/>
    </source>
</evidence>
<comment type="subcellular location">
    <subcellularLocation>
        <location evidence="1">Cytoplasm</location>
        <location evidence="1">Cytoskeleton</location>
    </subcellularLocation>
</comment>
<evidence type="ECO:0000256" key="4">
    <source>
        <dbReference type="ARBA" id="ARBA00023054"/>
    </source>
</evidence>